<organism evidence="2 3">
    <name type="scientific">Pseudidiomarina aestuarii</name>
    <dbReference type="NCBI Taxonomy" id="624146"/>
    <lineage>
        <taxon>Bacteria</taxon>
        <taxon>Pseudomonadati</taxon>
        <taxon>Pseudomonadota</taxon>
        <taxon>Gammaproteobacteria</taxon>
        <taxon>Alteromonadales</taxon>
        <taxon>Idiomarinaceae</taxon>
        <taxon>Pseudidiomarina</taxon>
    </lineage>
</organism>
<accession>A0A7Z6ZRE2</accession>
<name>A0A7Z6ZRE2_9GAMM</name>
<comment type="caution">
    <text evidence="2">The sequence shown here is derived from an EMBL/GenBank/DDBJ whole genome shotgun (WGS) entry which is preliminary data.</text>
</comment>
<sequence>MKVRHSRGYFLPLAVLIAGILTATWVNQFRPSDDVTDWHEASRVLDDILFWQQAAVYFRIDSGTWPRSLTDVESLYTIPWAPSYLSGFQRLGTFVIQFQSANASVIQKLPEDHSLGLRKVGDQVFELVMSDSKILLPSPDILLRDGTEQRVETTIDADQHNLISIGQLDGVLLTTLDGSSLAGSFVTANATTLHSNRITADNIIIAGRGVNVDFQQLVALNTAIRNCIEVTRYCL</sequence>
<keyword evidence="1" id="KW-0812">Transmembrane</keyword>
<keyword evidence="1" id="KW-1133">Transmembrane helix</keyword>
<proteinExistence type="predicted"/>
<gene>
    <name evidence="2" type="ORF">CWE22_11880</name>
</gene>
<feature type="transmembrane region" description="Helical" evidence="1">
    <location>
        <begin position="9"/>
        <end position="26"/>
    </location>
</feature>
<evidence type="ECO:0000313" key="3">
    <source>
        <dbReference type="Proteomes" id="UP000287766"/>
    </source>
</evidence>
<protein>
    <submittedName>
        <fullName evidence="2">Uncharacterized protein</fullName>
    </submittedName>
</protein>
<dbReference type="AlphaFoldDB" id="A0A7Z6ZRE2"/>
<evidence type="ECO:0000256" key="1">
    <source>
        <dbReference type="SAM" id="Phobius"/>
    </source>
</evidence>
<keyword evidence="3" id="KW-1185">Reference proteome</keyword>
<dbReference type="EMBL" id="PIPR01000006">
    <property type="protein sequence ID" value="RUO37927.1"/>
    <property type="molecule type" value="Genomic_DNA"/>
</dbReference>
<evidence type="ECO:0000313" key="2">
    <source>
        <dbReference type="EMBL" id="RUO37927.1"/>
    </source>
</evidence>
<dbReference type="Proteomes" id="UP000287766">
    <property type="component" value="Unassembled WGS sequence"/>
</dbReference>
<dbReference type="RefSeq" id="WP_169931721.1">
    <property type="nucleotide sequence ID" value="NZ_PIPR01000006.1"/>
</dbReference>
<reference evidence="3" key="1">
    <citation type="journal article" date="2018" name="Front. Microbiol.">
        <title>Genome-Based Analysis Reveals the Taxonomy and Diversity of the Family Idiomarinaceae.</title>
        <authorList>
            <person name="Liu Y."/>
            <person name="Lai Q."/>
            <person name="Shao Z."/>
        </authorList>
    </citation>
    <scope>NUCLEOTIDE SEQUENCE [LARGE SCALE GENOMIC DNA]</scope>
    <source>
        <strain evidence="3">KYW314</strain>
    </source>
</reference>
<keyword evidence="1" id="KW-0472">Membrane</keyword>